<evidence type="ECO:0000313" key="2">
    <source>
        <dbReference type="Proteomes" id="UP000254191"/>
    </source>
</evidence>
<dbReference type="Proteomes" id="UP000254191">
    <property type="component" value="Unassembled WGS sequence"/>
</dbReference>
<sequence>MYAVYSMNRSDDNVWVNQVGLTGTLLEDNNLNYNIQQGYTHNGSGYSGMVYANYKGKIC</sequence>
<evidence type="ECO:0000313" key="1">
    <source>
        <dbReference type="EMBL" id="SUC40393.1"/>
    </source>
</evidence>
<proteinExistence type="predicted"/>
<dbReference type="AlphaFoldDB" id="A0A379GIL3"/>
<accession>A0A379GIL3</accession>
<name>A0A379GIL3_PROMI</name>
<gene>
    <name evidence="1" type="ORF">NCTC11938_04689</name>
</gene>
<protein>
    <submittedName>
        <fullName evidence="1">Fimbrial outer membrane usher protein</fullName>
    </submittedName>
</protein>
<reference evidence="1 2" key="1">
    <citation type="submission" date="2018-06" db="EMBL/GenBank/DDBJ databases">
        <authorList>
            <consortium name="Pathogen Informatics"/>
            <person name="Doyle S."/>
        </authorList>
    </citation>
    <scope>NUCLEOTIDE SEQUENCE [LARGE SCALE GENOMIC DNA]</scope>
    <source>
        <strain evidence="1 2">NCTC11938</strain>
    </source>
</reference>
<dbReference type="EMBL" id="UGTS01000006">
    <property type="protein sequence ID" value="SUC40393.1"/>
    <property type="molecule type" value="Genomic_DNA"/>
</dbReference>
<organism evidence="1 2">
    <name type="scientific">Proteus mirabilis</name>
    <dbReference type="NCBI Taxonomy" id="584"/>
    <lineage>
        <taxon>Bacteria</taxon>
        <taxon>Pseudomonadati</taxon>
        <taxon>Pseudomonadota</taxon>
        <taxon>Gammaproteobacteria</taxon>
        <taxon>Enterobacterales</taxon>
        <taxon>Morganellaceae</taxon>
        <taxon>Proteus</taxon>
    </lineage>
</organism>